<comment type="caution">
    <text evidence="2">The sequence shown here is derived from an EMBL/GenBank/DDBJ whole genome shotgun (WGS) entry which is preliminary data.</text>
</comment>
<reference evidence="2 3" key="1">
    <citation type="submission" date="2017-07" db="EMBL/GenBank/DDBJ databases">
        <title>Bifidobacterium novel species.</title>
        <authorList>
            <person name="Lugli G.A."/>
            <person name="Milani C."/>
            <person name="Duranti S."/>
            <person name="Mangifesta M."/>
        </authorList>
    </citation>
    <scope>NUCLEOTIDE SEQUENCE [LARGE SCALE GENOMIC DNA]</scope>
    <source>
        <strain evidence="2 3">77</strain>
    </source>
</reference>
<evidence type="ECO:0000313" key="2">
    <source>
        <dbReference type="EMBL" id="PLS27163.1"/>
    </source>
</evidence>
<dbReference type="OrthoDB" id="3237113at2"/>
<dbReference type="RefSeq" id="WP_133125442.1">
    <property type="nucleotide sequence ID" value="NZ_NMWT01000027.1"/>
</dbReference>
<keyword evidence="3" id="KW-1185">Reference proteome</keyword>
<organism evidence="2 3">
    <name type="scientific">Bifidobacterium parmae</name>
    <dbReference type="NCBI Taxonomy" id="361854"/>
    <lineage>
        <taxon>Bacteria</taxon>
        <taxon>Bacillati</taxon>
        <taxon>Actinomycetota</taxon>
        <taxon>Actinomycetes</taxon>
        <taxon>Bifidobacteriales</taxon>
        <taxon>Bifidobacteriaceae</taxon>
        <taxon>Bifidobacterium</taxon>
    </lineage>
</organism>
<evidence type="ECO:0000256" key="1">
    <source>
        <dbReference type="SAM" id="MobiDB-lite"/>
    </source>
</evidence>
<dbReference type="AlphaFoldDB" id="A0A2N5IYY1"/>
<gene>
    <name evidence="2" type="ORF">Uis4E_1749</name>
</gene>
<dbReference type="InterPro" id="IPR045944">
    <property type="entry name" value="DUF6364"/>
</dbReference>
<accession>A0A2N5IYY1</accession>
<proteinExistence type="predicted"/>
<evidence type="ECO:0000313" key="3">
    <source>
        <dbReference type="Proteomes" id="UP000235034"/>
    </source>
</evidence>
<name>A0A2N5IYY1_9BIFI</name>
<dbReference type="Pfam" id="PF19891">
    <property type="entry name" value="DUF6364"/>
    <property type="match status" value="1"/>
</dbReference>
<dbReference type="Proteomes" id="UP000235034">
    <property type="component" value="Unassembled WGS sequence"/>
</dbReference>
<sequence>MGKLTLSIDERVIENGKRYAEQQSRMLSSPVESYLESLQEEGTSTRTSPAPRRGGHTNDGRRRLLLCL</sequence>
<feature type="compositionally biased region" description="Polar residues" evidence="1">
    <location>
        <begin position="21"/>
        <end position="31"/>
    </location>
</feature>
<protein>
    <recommendedName>
        <fullName evidence="4">Toxin-antitoxin system protein</fullName>
    </recommendedName>
</protein>
<dbReference type="EMBL" id="NMWT01000027">
    <property type="protein sequence ID" value="PLS27163.1"/>
    <property type="molecule type" value="Genomic_DNA"/>
</dbReference>
<evidence type="ECO:0008006" key="4">
    <source>
        <dbReference type="Google" id="ProtNLM"/>
    </source>
</evidence>
<feature type="region of interest" description="Disordered" evidence="1">
    <location>
        <begin position="20"/>
        <end position="61"/>
    </location>
</feature>